<dbReference type="AlphaFoldDB" id="A0A917FV53"/>
<keyword evidence="1" id="KW-0812">Transmembrane</keyword>
<evidence type="ECO:0000256" key="1">
    <source>
        <dbReference type="SAM" id="Phobius"/>
    </source>
</evidence>
<reference evidence="2" key="1">
    <citation type="journal article" date="2014" name="Int. J. Syst. Evol. Microbiol.">
        <title>Complete genome sequence of Corynebacterium casei LMG S-19264T (=DSM 44701T), isolated from a smear-ripened cheese.</title>
        <authorList>
            <consortium name="US DOE Joint Genome Institute (JGI-PGF)"/>
            <person name="Walter F."/>
            <person name="Albersmeier A."/>
            <person name="Kalinowski J."/>
            <person name="Ruckert C."/>
        </authorList>
    </citation>
    <scope>NUCLEOTIDE SEQUENCE</scope>
    <source>
        <strain evidence="2">CGMCC 1.12987</strain>
    </source>
</reference>
<dbReference type="Proteomes" id="UP000644756">
    <property type="component" value="Unassembled WGS sequence"/>
</dbReference>
<evidence type="ECO:0000313" key="2">
    <source>
        <dbReference type="EMBL" id="GGG05611.1"/>
    </source>
</evidence>
<reference evidence="2" key="2">
    <citation type="submission" date="2020-09" db="EMBL/GenBank/DDBJ databases">
        <authorList>
            <person name="Sun Q."/>
            <person name="Zhou Y."/>
        </authorList>
    </citation>
    <scope>NUCLEOTIDE SEQUENCE</scope>
    <source>
        <strain evidence="2">CGMCC 1.12987</strain>
    </source>
</reference>
<name>A0A917FV53_9BACL</name>
<feature type="transmembrane region" description="Helical" evidence="1">
    <location>
        <begin position="7"/>
        <end position="28"/>
    </location>
</feature>
<protein>
    <submittedName>
        <fullName evidence="2">Uncharacterized protein</fullName>
    </submittedName>
</protein>
<gene>
    <name evidence="2" type="ORF">GCM10010916_23290</name>
</gene>
<dbReference type="RefSeq" id="WP_188531242.1">
    <property type="nucleotide sequence ID" value="NZ_BMGR01000007.1"/>
</dbReference>
<keyword evidence="3" id="KW-1185">Reference proteome</keyword>
<organism evidence="2 3">
    <name type="scientific">Paenibacillus abyssi</name>
    <dbReference type="NCBI Taxonomy" id="1340531"/>
    <lineage>
        <taxon>Bacteria</taxon>
        <taxon>Bacillati</taxon>
        <taxon>Bacillota</taxon>
        <taxon>Bacilli</taxon>
        <taxon>Bacillales</taxon>
        <taxon>Paenibacillaceae</taxon>
        <taxon>Paenibacillus</taxon>
    </lineage>
</organism>
<keyword evidence="1" id="KW-0472">Membrane</keyword>
<keyword evidence="1" id="KW-1133">Transmembrane helix</keyword>
<proteinExistence type="predicted"/>
<evidence type="ECO:0000313" key="3">
    <source>
        <dbReference type="Proteomes" id="UP000644756"/>
    </source>
</evidence>
<feature type="transmembrane region" description="Helical" evidence="1">
    <location>
        <begin position="40"/>
        <end position="58"/>
    </location>
</feature>
<accession>A0A917FV53</accession>
<comment type="caution">
    <text evidence="2">The sequence shown here is derived from an EMBL/GenBank/DDBJ whole genome shotgun (WGS) entry which is preliminary data.</text>
</comment>
<dbReference type="EMBL" id="BMGR01000007">
    <property type="protein sequence ID" value="GGG05611.1"/>
    <property type="molecule type" value="Genomic_DNA"/>
</dbReference>
<sequence>MTWEKYVYKFVIFSLCVGLLATVIRWILALVNETGDIVEYVGGPIAILVDAILAFVLWRGPHLLRFVLKSIYWFMPVGEMDLKADLRTEKRAAAGLPVLNIEQASSK</sequence>